<comment type="caution">
    <text evidence="1">The sequence shown here is derived from an EMBL/GenBank/DDBJ whole genome shotgun (WGS) entry which is preliminary data.</text>
</comment>
<organism evidence="1 2">
    <name type="scientific">Neglectibacter timonensis</name>
    <dbReference type="NCBI Taxonomy" id="1776382"/>
    <lineage>
        <taxon>Bacteria</taxon>
        <taxon>Bacillati</taxon>
        <taxon>Bacillota</taxon>
        <taxon>Clostridia</taxon>
        <taxon>Eubacteriales</taxon>
        <taxon>Oscillospiraceae</taxon>
        <taxon>Neglectibacter</taxon>
    </lineage>
</organism>
<evidence type="ECO:0000313" key="1">
    <source>
        <dbReference type="EMBL" id="MCQ4840945.1"/>
    </source>
</evidence>
<dbReference type="EMBL" id="JANFZH010000034">
    <property type="protein sequence ID" value="MCQ4840945.1"/>
    <property type="molecule type" value="Genomic_DNA"/>
</dbReference>
<protein>
    <submittedName>
        <fullName evidence="1">Uncharacterized protein</fullName>
    </submittedName>
</protein>
<evidence type="ECO:0000313" key="2">
    <source>
        <dbReference type="Proteomes" id="UP001524473"/>
    </source>
</evidence>
<dbReference type="RefSeq" id="WP_256192144.1">
    <property type="nucleotide sequence ID" value="NZ_JANFZG010000034.1"/>
</dbReference>
<proteinExistence type="predicted"/>
<dbReference type="Proteomes" id="UP001524473">
    <property type="component" value="Unassembled WGS sequence"/>
</dbReference>
<keyword evidence="2" id="KW-1185">Reference proteome</keyword>
<gene>
    <name evidence="1" type="ORF">NE695_13605</name>
</gene>
<reference evidence="1 2" key="1">
    <citation type="submission" date="2022-06" db="EMBL/GenBank/DDBJ databases">
        <title>Isolation of gut microbiota from human fecal samples.</title>
        <authorList>
            <person name="Pamer E.G."/>
            <person name="Barat B."/>
            <person name="Waligurski E."/>
            <person name="Medina S."/>
            <person name="Paddock L."/>
            <person name="Mostad J."/>
        </authorList>
    </citation>
    <scope>NUCLEOTIDE SEQUENCE [LARGE SCALE GENOMIC DNA]</scope>
    <source>
        <strain evidence="1 2">DFI.9.73</strain>
    </source>
</reference>
<sequence length="151" mass="17801">MIDVISEIDHLIEKTPFLIDIFPEQIPPKADNRYFEIEDYFQSHRAELNRKLTNILLKLYCYYDFLISAGDDVIENPAPSQLVSLIDHCFEGEWRSRDYINVILPECHSMIILNGDDLYMTLYNPDEQLKDIVFSLVHAEGLFFYKAHREP</sequence>
<accession>A0ABT1S356</accession>
<name>A0ABT1S356_9FIRM</name>